<dbReference type="EMBL" id="MUKV01000016">
    <property type="protein sequence ID" value="OQS38209.1"/>
    <property type="molecule type" value="Genomic_DNA"/>
</dbReference>
<dbReference type="Proteomes" id="UP000192721">
    <property type="component" value="Unassembled WGS sequence"/>
</dbReference>
<evidence type="ECO:0000313" key="3">
    <source>
        <dbReference type="Proteomes" id="UP000192721"/>
    </source>
</evidence>
<proteinExistence type="predicted"/>
<dbReference type="AlphaFoldDB" id="A0A1W0CTW6"/>
<accession>A0A1W0CTW6</accession>
<reference evidence="2 3" key="1">
    <citation type="submission" date="2017-02" db="EMBL/GenBank/DDBJ databases">
        <title>Chromobacterium haemolyticum H5244.</title>
        <authorList>
            <person name="Gulvik C.A."/>
        </authorList>
    </citation>
    <scope>NUCLEOTIDE SEQUENCE [LARGE SCALE GENOMIC DNA]</scope>
    <source>
        <strain evidence="2 3">H5244</strain>
    </source>
</reference>
<dbReference type="InterPro" id="IPR002645">
    <property type="entry name" value="STAS_dom"/>
</dbReference>
<gene>
    <name evidence="2" type="ORF">B0T45_13190</name>
</gene>
<dbReference type="RefSeq" id="WP_043631770.1">
    <property type="nucleotide sequence ID" value="NZ_LXRL01000044.1"/>
</dbReference>
<sequence length="101" mass="10557">MTLHVEIGEGWAKASLSGELSIYTAEQLKSDLLPLLAHEAVSLSFAGVTEVDGCAVQLLLAFGRELRQLELLADNPLVSEAFQLLGVALAAPPAGGEDGLE</sequence>
<dbReference type="InterPro" id="IPR036513">
    <property type="entry name" value="STAS_dom_sf"/>
</dbReference>
<comment type="caution">
    <text evidence="2">The sequence shown here is derived from an EMBL/GenBank/DDBJ whole genome shotgun (WGS) entry which is preliminary data.</text>
</comment>
<dbReference type="Pfam" id="PF13466">
    <property type="entry name" value="STAS_2"/>
    <property type="match status" value="1"/>
</dbReference>
<protein>
    <recommendedName>
        <fullName evidence="1">STAS domain-containing protein</fullName>
    </recommendedName>
</protein>
<evidence type="ECO:0000313" key="2">
    <source>
        <dbReference type="EMBL" id="OQS38209.1"/>
    </source>
</evidence>
<dbReference type="SUPFAM" id="SSF52091">
    <property type="entry name" value="SpoIIaa-like"/>
    <property type="match status" value="1"/>
</dbReference>
<organism evidence="2 3">
    <name type="scientific">Chromobacterium haemolyticum</name>
    <dbReference type="NCBI Taxonomy" id="394935"/>
    <lineage>
        <taxon>Bacteria</taxon>
        <taxon>Pseudomonadati</taxon>
        <taxon>Pseudomonadota</taxon>
        <taxon>Betaproteobacteria</taxon>
        <taxon>Neisseriales</taxon>
        <taxon>Chromobacteriaceae</taxon>
        <taxon>Chromobacterium</taxon>
    </lineage>
</organism>
<name>A0A1W0CTW6_9NEIS</name>
<dbReference type="Gene3D" id="3.30.750.24">
    <property type="entry name" value="STAS domain"/>
    <property type="match status" value="1"/>
</dbReference>
<feature type="domain" description="STAS" evidence="1">
    <location>
        <begin position="1"/>
        <end position="101"/>
    </location>
</feature>
<evidence type="ECO:0000259" key="1">
    <source>
        <dbReference type="PROSITE" id="PS50801"/>
    </source>
</evidence>
<dbReference type="CDD" id="cd07043">
    <property type="entry name" value="STAS_anti-anti-sigma_factors"/>
    <property type="match status" value="1"/>
</dbReference>
<dbReference type="InterPro" id="IPR058548">
    <property type="entry name" value="MlaB-like_STAS"/>
</dbReference>
<dbReference type="PROSITE" id="PS50801">
    <property type="entry name" value="STAS"/>
    <property type="match status" value="1"/>
</dbReference>